<dbReference type="InterPro" id="IPR011936">
    <property type="entry name" value="Myxo_disulph_rpt"/>
</dbReference>
<dbReference type="EMBL" id="CAJJDN010000060">
    <property type="protein sequence ID" value="CAD8093426.1"/>
    <property type="molecule type" value="Genomic_DNA"/>
</dbReference>
<evidence type="ECO:0000256" key="2">
    <source>
        <dbReference type="ARBA" id="ARBA00022737"/>
    </source>
</evidence>
<evidence type="ECO:0000313" key="7">
    <source>
        <dbReference type="Proteomes" id="UP000692954"/>
    </source>
</evidence>
<dbReference type="InterPro" id="IPR000742">
    <property type="entry name" value="EGF"/>
</dbReference>
<dbReference type="InterPro" id="IPR006212">
    <property type="entry name" value="Furin_repeat"/>
</dbReference>
<keyword evidence="2" id="KW-0677">Repeat</keyword>
<evidence type="ECO:0000256" key="4">
    <source>
        <dbReference type="SAM" id="SignalP"/>
    </source>
</evidence>
<evidence type="ECO:0000313" key="6">
    <source>
        <dbReference type="EMBL" id="CAD8093426.1"/>
    </source>
</evidence>
<feature type="domain" description="EGF-like" evidence="5">
    <location>
        <begin position="981"/>
        <end position="1013"/>
    </location>
</feature>
<protein>
    <recommendedName>
        <fullName evidence="5">EGF-like domain-containing protein</fullName>
    </recommendedName>
</protein>
<keyword evidence="1 4" id="KW-0732">Signal</keyword>
<reference evidence="6" key="1">
    <citation type="submission" date="2021-01" db="EMBL/GenBank/DDBJ databases">
        <authorList>
            <consortium name="Genoscope - CEA"/>
            <person name="William W."/>
        </authorList>
    </citation>
    <scope>NUCLEOTIDE SEQUENCE</scope>
</reference>
<feature type="domain" description="EGF-like" evidence="5">
    <location>
        <begin position="1152"/>
        <end position="1182"/>
    </location>
</feature>
<dbReference type="NCBIfam" id="TIGR02232">
    <property type="entry name" value="myxo_disulf_rpt"/>
    <property type="match status" value="3"/>
</dbReference>
<dbReference type="CDD" id="cd00064">
    <property type="entry name" value="FU"/>
    <property type="match status" value="1"/>
</dbReference>
<feature type="signal peptide" evidence="4">
    <location>
        <begin position="1"/>
        <end position="20"/>
    </location>
</feature>
<feature type="domain" description="EGF-like" evidence="5">
    <location>
        <begin position="420"/>
        <end position="449"/>
    </location>
</feature>
<dbReference type="PANTHER" id="PTHR38934">
    <property type="entry name" value="HYPHALLY REGULATED CELL WALL PROTEIN 1"/>
    <property type="match status" value="1"/>
</dbReference>
<accession>A0A8S1NU88</accession>
<feature type="chain" id="PRO_5035926732" description="EGF-like domain-containing protein" evidence="4">
    <location>
        <begin position="21"/>
        <end position="1623"/>
    </location>
</feature>
<gene>
    <name evidence="6" type="ORF">PSON_ATCC_30995.1.T0600276</name>
</gene>
<comment type="caution">
    <text evidence="6">The sequence shown here is derived from an EMBL/GenBank/DDBJ whole genome shotgun (WGS) entry which is preliminary data.</text>
</comment>
<dbReference type="SMART" id="SM00261">
    <property type="entry name" value="FU"/>
    <property type="match status" value="8"/>
</dbReference>
<evidence type="ECO:0000256" key="3">
    <source>
        <dbReference type="ARBA" id="ARBA00023157"/>
    </source>
</evidence>
<proteinExistence type="predicted"/>
<feature type="domain" description="EGF-like" evidence="5">
    <location>
        <begin position="920"/>
        <end position="954"/>
    </location>
</feature>
<feature type="domain" description="EGF-like" evidence="5">
    <location>
        <begin position="858"/>
        <end position="892"/>
    </location>
</feature>
<evidence type="ECO:0000256" key="1">
    <source>
        <dbReference type="ARBA" id="ARBA00022729"/>
    </source>
</evidence>
<keyword evidence="7" id="KW-1185">Reference proteome</keyword>
<name>A0A8S1NU88_9CILI</name>
<evidence type="ECO:0000259" key="5">
    <source>
        <dbReference type="SMART" id="SM00181"/>
    </source>
</evidence>
<dbReference type="SMART" id="SM00181">
    <property type="entry name" value="EGF"/>
    <property type="match status" value="7"/>
</dbReference>
<organism evidence="6 7">
    <name type="scientific">Paramecium sonneborni</name>
    <dbReference type="NCBI Taxonomy" id="65129"/>
    <lineage>
        <taxon>Eukaryota</taxon>
        <taxon>Sar</taxon>
        <taxon>Alveolata</taxon>
        <taxon>Ciliophora</taxon>
        <taxon>Intramacronucleata</taxon>
        <taxon>Oligohymenophorea</taxon>
        <taxon>Peniculida</taxon>
        <taxon>Parameciidae</taxon>
        <taxon>Paramecium</taxon>
    </lineage>
</organism>
<feature type="domain" description="EGF-like" evidence="5">
    <location>
        <begin position="729"/>
        <end position="770"/>
    </location>
</feature>
<dbReference type="PANTHER" id="PTHR38934:SF6">
    <property type="entry name" value="CHROMOSOME UNDETERMINED SCAFFOLD_176, WHOLE GENOME SHOTGUN SEQUENCE"/>
    <property type="match status" value="1"/>
</dbReference>
<sequence length="1623" mass="186772">MIFNQKSFIMSLILYLRVSANWRLIDYSFTEANVQENNWIMFRNCPNDIQISFKSKSCSQNQLKYVQLTRNQEYLQKSFKHRSFQVQVVFDVFFIEGDTSNSKITFIFSNSANEQTFYSRIYKKYDLTQNSEGICNNSFNDFEFLTIESTITNQLNQNFIIKICFDPDDPDMEIGIRNLLIYVKYCHPTCLTCNGPQETDCLTCFNSQSLQSGLCLCIPEQQFSETNIGCLQECNRDYSIARYDKICVQDNRIKSKLQFFVNNVIPLSNQYRYEPFIFQKDIFHLKNTDLIYENCNGISFIGKLQFSEGMLYKMNLQKSVKFLRIRLTFYLFDLLESSKIEIFHDNQIQSRIIKTATDFQYENLNKIFGKIETCENVYTLLRIEMTFQLFNSNPTIKIQGQLQEMSEYWGFRNITIDTGFCQQNCITCLDYFKCAECETGYQLYRNQCVQQCPIHSSNCVDYEDFIQYSRYIAKGFYNLNMTLEDINQYFDTSPDPSKNFATSQKFSFLNNKIVLGGLLVWNDGSYIKTWTIQKPHYGVSIYFNLTYGDGYTGQFYYKAGLSSDVYSAPFNNPGGGSNLIGRPSFESIRFFEIHLNNFQNDNLYIELKCQANIANILQGFCAISEYFIIVHYCPPFCSQCISSSTCTTWEPGHSSSSCLSSQYLNFDQQTETYSCNNCIQIGCNICMGTEECTECISDEFELTNGICLCKPFTYLQGNVCIKCNRYCENCYGISQQNCLTCIQEFHRNIQQNECLCNPGYQNDGINLPCIPICGDQIIVDEEDCDDGNNNPFDGCHQCQFKCQEECNICLYGKCYQCKDNYNLVQEINKCIPICGDLVIVKNEECDDGNDNAFDGCYHCKLQCYDHCIQCNQGICEKCDEINGWYLTNANCQSICGDGIIVKGQEQCDDSNFNPFDLCHMCEQECQQNCIQCQNGYCLQCEMGFQYLKQTRKCIQICGDSIIVGNEQCEDQMIEGLTQCSDCQFKCNEKCTYCNFGKCQKCKVGYILVNNECEQVCGDGYVAETEVCDTLVQDINSNCYNCNYNCQKGCLICNQGICENCIVGYILEQFQCKPICGDQLIVDLEQCDDGNLIPYDGCHNCNYSCEIACKVCQFGYCIEMDEQDIIDEDNEDNEDNEEIEDDENQDSYSTSFDCIIPDCKICENNNICLDCGQYFQLINTQCVPICGDGIIIEGLEECDDGNDVSNDGCFKCQFQCSQGCVECQQNQCKKCDNELYILDFQTAQCLQKNYDQNDNIDSQITEFKLYSNFRCGENQLLLDNLCLNQCGNGILANKYEECDDGNNFGGDGCSSFCNIENSYKCLNQEGSLSLCTFMKAPQFILNILSDKINSTQILELTFTQQVKLGTDLKFEEFVFFTFTSKTQYQLTINYIQNITLYLSSPKYQIIIEFIEPIIDPILEVNIEKSIIQNQFEQDLQDHQQIIHLGTPFVLPETTQKSLTSIVQINDVMMYSMVSVSGLALLTGNAIMFFNLLDLLQSLSYIKYMQFQFPPHLTEFLNTYTKVSLQPIMNYFQVDQLLTDLNGGTLPYQISNKSREKSTANALNQIYLINAKSCYFSVFVSYISIQNCVKNSIQTREQRQTKFQNPKTYKFFLNQDSEKVLKVEI</sequence>
<dbReference type="Pfam" id="PF13948">
    <property type="entry name" value="DUF4215"/>
    <property type="match status" value="8"/>
</dbReference>
<feature type="domain" description="EGF-like" evidence="5">
    <location>
        <begin position="1040"/>
        <end position="1072"/>
    </location>
</feature>
<keyword evidence="3" id="KW-1015">Disulfide bond</keyword>
<dbReference type="Proteomes" id="UP000692954">
    <property type="component" value="Unassembled WGS sequence"/>
</dbReference>
<dbReference type="OrthoDB" id="10045365at2759"/>